<protein>
    <submittedName>
        <fullName evidence="5">Cystathionine gamma-synthase</fullName>
        <ecNumber evidence="5">2.5.1.48</ecNumber>
    </submittedName>
</protein>
<reference evidence="5 6" key="1">
    <citation type="submission" date="2023-06" db="EMBL/GenBank/DDBJ databases">
        <title>Cellulomonas sp. MW9 Whole genome sequence.</title>
        <authorList>
            <person name="Park S."/>
        </authorList>
    </citation>
    <scope>NUCLEOTIDE SEQUENCE [LARGE SCALE GENOMIC DNA]</scope>
    <source>
        <strain evidence="5 6">MW9</strain>
    </source>
</reference>
<dbReference type="Pfam" id="PF01053">
    <property type="entry name" value="Cys_Met_Meta_PP"/>
    <property type="match status" value="1"/>
</dbReference>
<comment type="similarity">
    <text evidence="2 4">Belongs to the trans-sulfuration enzymes family.</text>
</comment>
<keyword evidence="5" id="KW-0808">Transferase</keyword>
<evidence type="ECO:0000256" key="1">
    <source>
        <dbReference type="ARBA" id="ARBA00001933"/>
    </source>
</evidence>
<dbReference type="RefSeq" id="WP_289445900.1">
    <property type="nucleotide sequence ID" value="NZ_JAUCGR010000001.1"/>
</dbReference>
<dbReference type="SUPFAM" id="SSF53383">
    <property type="entry name" value="PLP-dependent transferases"/>
    <property type="match status" value="1"/>
</dbReference>
<dbReference type="InterPro" id="IPR015421">
    <property type="entry name" value="PyrdxlP-dep_Trfase_major"/>
</dbReference>
<dbReference type="Gene3D" id="3.40.640.10">
    <property type="entry name" value="Type I PLP-dependent aspartate aminotransferase-like (Major domain)"/>
    <property type="match status" value="1"/>
</dbReference>
<dbReference type="CDD" id="cd00614">
    <property type="entry name" value="CGS_like"/>
    <property type="match status" value="1"/>
</dbReference>
<comment type="cofactor">
    <cofactor evidence="1 4">
        <name>pyridoxal 5'-phosphate</name>
        <dbReference type="ChEBI" id="CHEBI:597326"/>
    </cofactor>
</comment>
<dbReference type="PROSITE" id="PS00868">
    <property type="entry name" value="CYS_MET_METAB_PP"/>
    <property type="match status" value="1"/>
</dbReference>
<name>A0ABT7S540_9CELL</name>
<dbReference type="EC" id="2.5.1.48" evidence="5"/>
<evidence type="ECO:0000256" key="2">
    <source>
        <dbReference type="ARBA" id="ARBA00009077"/>
    </source>
</evidence>
<keyword evidence="6" id="KW-1185">Reference proteome</keyword>
<dbReference type="Proteomes" id="UP001321453">
    <property type="component" value="Unassembled WGS sequence"/>
</dbReference>
<accession>A0ABT7S540</accession>
<dbReference type="PIRSF" id="PIRSF001434">
    <property type="entry name" value="CGS"/>
    <property type="match status" value="1"/>
</dbReference>
<dbReference type="PANTHER" id="PTHR11808">
    <property type="entry name" value="TRANS-SULFURATION ENZYME FAMILY MEMBER"/>
    <property type="match status" value="1"/>
</dbReference>
<comment type="caution">
    <text evidence="5">The sequence shown here is derived from an EMBL/GenBank/DDBJ whole genome shotgun (WGS) entry which is preliminary data.</text>
</comment>
<dbReference type="InterPro" id="IPR054542">
    <property type="entry name" value="Cys_met_metab_PP"/>
</dbReference>
<dbReference type="GO" id="GO:0003962">
    <property type="term" value="F:cystathionine gamma-synthase activity"/>
    <property type="evidence" value="ECO:0007669"/>
    <property type="project" value="UniProtKB-EC"/>
</dbReference>
<keyword evidence="3 4" id="KW-0663">Pyridoxal phosphate</keyword>
<gene>
    <name evidence="5" type="ORF">QRT05_05305</name>
</gene>
<dbReference type="InterPro" id="IPR015422">
    <property type="entry name" value="PyrdxlP-dep_Trfase_small"/>
</dbReference>
<dbReference type="InterPro" id="IPR015424">
    <property type="entry name" value="PyrdxlP-dep_Trfase"/>
</dbReference>
<sequence>MTQDELDWSDAGFSTRAIHAGQAADPSTGAVVPPIYQVSTYKQDGIGNLRGGYEYSRSANPTRTALEEALASAEGGAGAAAFASGLAAEDTLLRAVLRPGDHLVVPDDAYGGTYRMVAQVFGPWGIEHTAVNLGNADAVLDAIQPGRTKVVWIETPSNPLLTVADIAAIAVHAQSAGALVVVDNTFATPYLQRPLALGADVVVHSTTKYIGGHSDVVGGALVVADGAQLPVGLVGPTGTTSVLDAVRFHQNASGAVAGPFDAWLTLRGLRTLAVRMDRHVANAAAVVELLRHHEAVTEVLYPGLDEHPGHELAARQMSAFGGMVAFRTGSEDSARAVCAATRVFTLAESLGGVESLIEHPHRMTHGSVVGTALEVPDDLVRLSVGIEDADDLVADLSRALRSVA</sequence>
<dbReference type="Gene3D" id="3.90.1150.10">
    <property type="entry name" value="Aspartate Aminotransferase, domain 1"/>
    <property type="match status" value="1"/>
</dbReference>
<evidence type="ECO:0000256" key="3">
    <source>
        <dbReference type="ARBA" id="ARBA00022898"/>
    </source>
</evidence>
<dbReference type="NCBIfam" id="NF005871">
    <property type="entry name" value="PRK07811.1"/>
    <property type="match status" value="1"/>
</dbReference>
<proteinExistence type="inferred from homology"/>
<evidence type="ECO:0000256" key="4">
    <source>
        <dbReference type="RuleBase" id="RU362118"/>
    </source>
</evidence>
<dbReference type="EMBL" id="JAUCGR010000001">
    <property type="protein sequence ID" value="MDM7830740.1"/>
    <property type="molecule type" value="Genomic_DNA"/>
</dbReference>
<evidence type="ECO:0000313" key="6">
    <source>
        <dbReference type="Proteomes" id="UP001321453"/>
    </source>
</evidence>
<evidence type="ECO:0000313" key="5">
    <source>
        <dbReference type="EMBL" id="MDM7830740.1"/>
    </source>
</evidence>
<dbReference type="PANTHER" id="PTHR11808:SF15">
    <property type="entry name" value="CYSTATHIONINE GAMMA-LYASE"/>
    <property type="match status" value="1"/>
</dbReference>
<organism evidence="5 6">
    <name type="scientific">Cellulomonas edaphi</name>
    <dbReference type="NCBI Taxonomy" id="3053468"/>
    <lineage>
        <taxon>Bacteria</taxon>
        <taxon>Bacillati</taxon>
        <taxon>Actinomycetota</taxon>
        <taxon>Actinomycetes</taxon>
        <taxon>Micrococcales</taxon>
        <taxon>Cellulomonadaceae</taxon>
        <taxon>Cellulomonas</taxon>
    </lineage>
</organism>
<dbReference type="InterPro" id="IPR000277">
    <property type="entry name" value="Cys/Met-Metab_PyrdxlP-dep_enz"/>
</dbReference>